<keyword evidence="5 6" id="KW-0234">DNA repair</keyword>
<evidence type="ECO:0000256" key="1">
    <source>
        <dbReference type="ARBA" id="ARBA00022722"/>
    </source>
</evidence>
<accession>A0A3S2UPK3</accession>
<keyword evidence="3 6" id="KW-0227">DNA damage</keyword>
<evidence type="ECO:0000256" key="2">
    <source>
        <dbReference type="ARBA" id="ARBA00022759"/>
    </source>
</evidence>
<dbReference type="Gene3D" id="3.40.960.10">
    <property type="entry name" value="VSR Endonuclease"/>
    <property type="match status" value="1"/>
</dbReference>
<comment type="function">
    <text evidence="6">May nick specific sequences that contain T:G mispairs resulting from m5C-deamination.</text>
</comment>
<evidence type="ECO:0000256" key="5">
    <source>
        <dbReference type="ARBA" id="ARBA00023204"/>
    </source>
</evidence>
<dbReference type="EMBL" id="SACK01000002">
    <property type="protein sequence ID" value="RVU01264.1"/>
    <property type="molecule type" value="Genomic_DNA"/>
</dbReference>
<dbReference type="OrthoDB" id="9801520at2"/>
<dbReference type="NCBIfam" id="TIGR00632">
    <property type="entry name" value="vsr"/>
    <property type="match status" value="1"/>
</dbReference>
<name>A0A3S2UPK3_9SPHI</name>
<reference evidence="8 9" key="1">
    <citation type="submission" date="2019-01" db="EMBL/GenBank/DDBJ databases">
        <authorList>
            <person name="Chen W.-M."/>
        </authorList>
    </citation>
    <scope>NUCLEOTIDE SEQUENCE [LARGE SCALE GENOMIC DNA]</scope>
    <source>
        <strain evidence="8 9">YBJ-36</strain>
    </source>
</reference>
<keyword evidence="2 6" id="KW-0255">Endonuclease</keyword>
<dbReference type="AlphaFoldDB" id="A0A3S2UPK3"/>
<keyword evidence="1 6" id="KW-0540">Nuclease</keyword>
<dbReference type="GO" id="GO:0016787">
    <property type="term" value="F:hydrolase activity"/>
    <property type="evidence" value="ECO:0007669"/>
    <property type="project" value="UniProtKB-KW"/>
</dbReference>
<dbReference type="CDD" id="cd00221">
    <property type="entry name" value="Vsr"/>
    <property type="match status" value="1"/>
</dbReference>
<organism evidence="8 9">
    <name type="scientific">Mucilaginibacter limnophilus</name>
    <dbReference type="NCBI Taxonomy" id="1932778"/>
    <lineage>
        <taxon>Bacteria</taxon>
        <taxon>Pseudomonadati</taxon>
        <taxon>Bacteroidota</taxon>
        <taxon>Sphingobacteriia</taxon>
        <taxon>Sphingobacteriales</taxon>
        <taxon>Sphingobacteriaceae</taxon>
        <taxon>Mucilaginibacter</taxon>
    </lineage>
</organism>
<dbReference type="SUPFAM" id="SSF52980">
    <property type="entry name" value="Restriction endonuclease-like"/>
    <property type="match status" value="1"/>
</dbReference>
<comment type="caution">
    <text evidence="8">The sequence shown here is derived from an EMBL/GenBank/DDBJ whole genome shotgun (WGS) entry which is preliminary data.</text>
</comment>
<dbReference type="Pfam" id="PF04480">
    <property type="entry name" value="DUF559"/>
    <property type="match status" value="1"/>
</dbReference>
<evidence type="ECO:0000256" key="3">
    <source>
        <dbReference type="ARBA" id="ARBA00022763"/>
    </source>
</evidence>
<dbReference type="InterPro" id="IPR011335">
    <property type="entry name" value="Restrct_endonuc-II-like"/>
</dbReference>
<keyword evidence="9" id="KW-1185">Reference proteome</keyword>
<dbReference type="InterPro" id="IPR004603">
    <property type="entry name" value="DNA_mismatch_endonuc_vsr"/>
</dbReference>
<dbReference type="Proteomes" id="UP000282759">
    <property type="component" value="Unassembled WGS sequence"/>
</dbReference>
<feature type="domain" description="DUF559" evidence="7">
    <location>
        <begin position="110"/>
        <end position="152"/>
    </location>
</feature>
<evidence type="ECO:0000256" key="4">
    <source>
        <dbReference type="ARBA" id="ARBA00022801"/>
    </source>
</evidence>
<protein>
    <recommendedName>
        <fullName evidence="6">Very short patch repair endonuclease</fullName>
        <ecNumber evidence="6">3.1.-.-</ecNumber>
    </recommendedName>
</protein>
<dbReference type="GO" id="GO:0004519">
    <property type="term" value="F:endonuclease activity"/>
    <property type="evidence" value="ECO:0007669"/>
    <property type="project" value="UniProtKB-KW"/>
</dbReference>
<evidence type="ECO:0000259" key="7">
    <source>
        <dbReference type="Pfam" id="PF04480"/>
    </source>
</evidence>
<keyword evidence="4 6" id="KW-0378">Hydrolase</keyword>
<dbReference type="Pfam" id="PF03852">
    <property type="entry name" value="Vsr"/>
    <property type="match status" value="1"/>
</dbReference>
<sequence length="156" mass="18545">MKPSNEPLIIKVPRFEAKNGFSTSETRSRLMSKIKNKNTKPEIALRKALWALGIRYRIHNKKLPGNPDLVMQRHKLVVFVDGEFWHGYEWEKKRTKIKANREFWIAKIERNMQRDMENNAKLNQLGYKVLRFWEKDISKNLTETLCKITSFIDPSI</sequence>
<evidence type="ECO:0000313" key="9">
    <source>
        <dbReference type="Proteomes" id="UP000282759"/>
    </source>
</evidence>
<dbReference type="PIRSF" id="PIRSF018267">
    <property type="entry name" value="VSR_endonuc"/>
    <property type="match status" value="1"/>
</dbReference>
<dbReference type="EC" id="3.1.-.-" evidence="6"/>
<evidence type="ECO:0000256" key="6">
    <source>
        <dbReference type="PIRNR" id="PIRNR018267"/>
    </source>
</evidence>
<dbReference type="RefSeq" id="WP_127703639.1">
    <property type="nucleotide sequence ID" value="NZ_SACK01000002.1"/>
</dbReference>
<comment type="similarity">
    <text evidence="6">Belongs to the vsr family.</text>
</comment>
<evidence type="ECO:0000313" key="8">
    <source>
        <dbReference type="EMBL" id="RVU01264.1"/>
    </source>
</evidence>
<dbReference type="InterPro" id="IPR007569">
    <property type="entry name" value="DUF559"/>
</dbReference>
<proteinExistence type="inferred from homology"/>
<dbReference type="GO" id="GO:0006298">
    <property type="term" value="P:mismatch repair"/>
    <property type="evidence" value="ECO:0007669"/>
    <property type="project" value="UniProtKB-UniRule"/>
</dbReference>
<gene>
    <name evidence="8" type="ORF">EOD41_04670</name>
</gene>